<keyword evidence="5" id="KW-0812">Transmembrane</keyword>
<evidence type="ECO:0000313" key="7">
    <source>
        <dbReference type="Proteomes" id="UP000078397"/>
    </source>
</evidence>
<dbReference type="PANTHER" id="PTHR10720">
    <property type="entry name" value="HEME OXYGENASE"/>
    <property type="match status" value="1"/>
</dbReference>
<keyword evidence="5" id="KW-1133">Transmembrane helix</keyword>
<keyword evidence="5" id="KW-0472">Membrane</keyword>
<feature type="compositionally biased region" description="Low complexity" evidence="4">
    <location>
        <begin position="345"/>
        <end position="360"/>
    </location>
</feature>
<dbReference type="KEGG" id="pchm:VFPPC_06065"/>
<evidence type="ECO:0000256" key="3">
    <source>
        <dbReference type="ARBA" id="ARBA00023004"/>
    </source>
</evidence>
<dbReference type="STRING" id="1380566.A0A179FHU5"/>
<dbReference type="GO" id="GO:0004392">
    <property type="term" value="F:heme oxygenase (decyclizing) activity"/>
    <property type="evidence" value="ECO:0007669"/>
    <property type="project" value="InterPro"/>
</dbReference>
<dbReference type="SUPFAM" id="SSF48613">
    <property type="entry name" value="Heme oxygenase-like"/>
    <property type="match status" value="1"/>
</dbReference>
<protein>
    <submittedName>
        <fullName evidence="6">HEM oxygenase-like, multi-helical</fullName>
    </submittedName>
</protein>
<sequence length="478" mass="52493">MTSTPLDSFRQDRPLAESIAVATRSIHSRLNKLIIARLPLVLPPQAGDSYVYASGLLHIAPIYSTFESSWQEIVHEPAEQAGDDDSQEPDTRKPRKPIVSDGLRETLDLLHMPGLIRTDRLVADIQSMTGWTAAETREQMAIVSKTGHLAEVVNHIGRAIKNKPHVLLAYSYIMYMALFAGGRFIRATLESAGREFWDKVATNPPLMPAWRSREPTDARNGTAEGEQAQHSSGNSSGRLPLAFFHFDTPEDGEDLKRDFKQKLADCEGMLCYQEKHDIVQEAICIFENMILVVAQLDHVMAAGHNIEPSIDNPVSVRSVATIIKKPIPLHRFRDSVVVTRERSARGSSNRASGLSGSDTTGDSDEESTPESNTTPARIRENTPLSHYPDNHPTIPSSTGIELCPGLSKSVRFEKTLPHPSRGHGGGSTSDSATDLAESLKMASKRLRREQVTNWVLGIAIGMIIVGALFSGRRAASLE</sequence>
<keyword evidence="3" id="KW-0408">Iron</keyword>
<dbReference type="Proteomes" id="UP000078397">
    <property type="component" value="Unassembled WGS sequence"/>
</dbReference>
<feature type="transmembrane region" description="Helical" evidence="5">
    <location>
        <begin position="167"/>
        <end position="185"/>
    </location>
</feature>
<accession>A0A179FHU5</accession>
<feature type="transmembrane region" description="Helical" evidence="5">
    <location>
        <begin position="451"/>
        <end position="469"/>
    </location>
</feature>
<reference evidence="6 7" key="1">
    <citation type="journal article" date="2016" name="PLoS Pathog.">
        <title>Biosynthesis of antibiotic leucinostatins in bio-control fungus Purpureocillium lilacinum and their inhibition on phytophthora revealed by genome mining.</title>
        <authorList>
            <person name="Wang G."/>
            <person name="Liu Z."/>
            <person name="Lin R."/>
            <person name="Li E."/>
            <person name="Mao Z."/>
            <person name="Ling J."/>
            <person name="Yang Y."/>
            <person name="Yin W.B."/>
            <person name="Xie B."/>
        </authorList>
    </citation>
    <scope>NUCLEOTIDE SEQUENCE [LARGE SCALE GENOMIC DNA]</scope>
    <source>
        <strain evidence="6">170</strain>
    </source>
</reference>
<evidence type="ECO:0000256" key="2">
    <source>
        <dbReference type="ARBA" id="ARBA00022723"/>
    </source>
</evidence>
<dbReference type="PANTHER" id="PTHR10720:SF0">
    <property type="entry name" value="HEME OXYGENASE"/>
    <property type="match status" value="1"/>
</dbReference>
<dbReference type="GO" id="GO:0006788">
    <property type="term" value="P:heme oxidation"/>
    <property type="evidence" value="ECO:0007669"/>
    <property type="project" value="InterPro"/>
</dbReference>
<feature type="region of interest" description="Disordered" evidence="4">
    <location>
        <begin position="339"/>
        <end position="400"/>
    </location>
</feature>
<dbReference type="InterPro" id="IPR002051">
    <property type="entry name" value="Haem_Oase"/>
</dbReference>
<feature type="compositionally biased region" description="Polar residues" evidence="4">
    <location>
        <begin position="228"/>
        <end position="237"/>
    </location>
</feature>
<comment type="caution">
    <text evidence="6">The sequence shown here is derived from an EMBL/GenBank/DDBJ whole genome shotgun (WGS) entry which is preliminary data.</text>
</comment>
<organism evidence="6 7">
    <name type="scientific">Pochonia chlamydosporia 170</name>
    <dbReference type="NCBI Taxonomy" id="1380566"/>
    <lineage>
        <taxon>Eukaryota</taxon>
        <taxon>Fungi</taxon>
        <taxon>Dikarya</taxon>
        <taxon>Ascomycota</taxon>
        <taxon>Pezizomycotina</taxon>
        <taxon>Sordariomycetes</taxon>
        <taxon>Hypocreomycetidae</taxon>
        <taxon>Hypocreales</taxon>
        <taxon>Clavicipitaceae</taxon>
        <taxon>Pochonia</taxon>
    </lineage>
</organism>
<dbReference type="GeneID" id="28849155"/>
<dbReference type="EMBL" id="LSBJ02000005">
    <property type="protein sequence ID" value="OAQ64850.1"/>
    <property type="molecule type" value="Genomic_DNA"/>
</dbReference>
<dbReference type="RefSeq" id="XP_018142164.1">
    <property type="nucleotide sequence ID" value="XM_018285161.1"/>
</dbReference>
<feature type="region of interest" description="Disordered" evidence="4">
    <location>
        <begin position="414"/>
        <end position="434"/>
    </location>
</feature>
<evidence type="ECO:0000256" key="4">
    <source>
        <dbReference type="SAM" id="MobiDB-lite"/>
    </source>
</evidence>
<evidence type="ECO:0000256" key="5">
    <source>
        <dbReference type="SAM" id="Phobius"/>
    </source>
</evidence>
<gene>
    <name evidence="6" type="ORF">VFPPC_06065</name>
</gene>
<dbReference type="InterPro" id="IPR016084">
    <property type="entry name" value="Haem_Oase-like_multi-hlx"/>
</dbReference>
<keyword evidence="2" id="KW-0479">Metal-binding</keyword>
<dbReference type="Pfam" id="PF01126">
    <property type="entry name" value="Heme_oxygenase"/>
    <property type="match status" value="1"/>
</dbReference>
<dbReference type="OrthoDB" id="652091at2759"/>
<name>A0A179FHU5_METCM</name>
<dbReference type="AlphaFoldDB" id="A0A179FHU5"/>
<dbReference type="Gene3D" id="1.20.910.10">
    <property type="entry name" value="Heme oxygenase-like"/>
    <property type="match status" value="1"/>
</dbReference>
<evidence type="ECO:0000313" key="6">
    <source>
        <dbReference type="EMBL" id="OAQ64850.1"/>
    </source>
</evidence>
<dbReference type="InterPro" id="IPR016053">
    <property type="entry name" value="Haem_Oase-like"/>
</dbReference>
<feature type="region of interest" description="Disordered" evidence="4">
    <location>
        <begin position="78"/>
        <end position="98"/>
    </location>
</feature>
<feature type="region of interest" description="Disordered" evidence="4">
    <location>
        <begin position="207"/>
        <end position="239"/>
    </location>
</feature>
<dbReference type="GO" id="GO:0046872">
    <property type="term" value="F:metal ion binding"/>
    <property type="evidence" value="ECO:0007669"/>
    <property type="project" value="UniProtKB-KW"/>
</dbReference>
<keyword evidence="7" id="KW-1185">Reference proteome</keyword>
<proteinExistence type="predicted"/>
<evidence type="ECO:0000256" key="1">
    <source>
        <dbReference type="ARBA" id="ARBA00022617"/>
    </source>
</evidence>
<keyword evidence="1" id="KW-0349">Heme</keyword>
<dbReference type="CDD" id="cd19165">
    <property type="entry name" value="HemeO"/>
    <property type="match status" value="1"/>
</dbReference>